<protein>
    <recommendedName>
        <fullName evidence="4">DUF4169 domain-containing protein</fullName>
    </recommendedName>
</protein>
<dbReference type="InterPro" id="IPR025227">
    <property type="entry name" value="DUF4169"/>
</dbReference>
<name>A0A1G9SC08_9PROT</name>
<keyword evidence="3" id="KW-1185">Reference proteome</keyword>
<organism evidence="2 3">
    <name type="scientific">Maricaulis salignorans</name>
    <dbReference type="NCBI Taxonomy" id="144026"/>
    <lineage>
        <taxon>Bacteria</taxon>
        <taxon>Pseudomonadati</taxon>
        <taxon>Pseudomonadota</taxon>
        <taxon>Alphaproteobacteria</taxon>
        <taxon>Maricaulales</taxon>
        <taxon>Maricaulaceae</taxon>
        <taxon>Maricaulis</taxon>
    </lineage>
</organism>
<proteinExistence type="predicted"/>
<sequence length="61" mass="6761">MSRPVNLKQARKRKARAEKAVKAETNRLRHGQPKAVTELAKARAAKAARELDGKKLETPEG</sequence>
<dbReference type="RefSeq" id="WP_091769756.1">
    <property type="nucleotide sequence ID" value="NZ_FNHG01000009.1"/>
</dbReference>
<dbReference type="Proteomes" id="UP000199759">
    <property type="component" value="Unassembled WGS sequence"/>
</dbReference>
<dbReference type="AlphaFoldDB" id="A0A1G9SC08"/>
<dbReference type="STRING" id="144026.SAMN04488568_10944"/>
<accession>A0A1G9SC08</accession>
<evidence type="ECO:0000256" key="1">
    <source>
        <dbReference type="SAM" id="MobiDB-lite"/>
    </source>
</evidence>
<reference evidence="2 3" key="1">
    <citation type="submission" date="2016-10" db="EMBL/GenBank/DDBJ databases">
        <authorList>
            <person name="de Groot N.N."/>
        </authorList>
    </citation>
    <scope>NUCLEOTIDE SEQUENCE [LARGE SCALE GENOMIC DNA]</scope>
    <source>
        <strain evidence="2 3">DSM 16077</strain>
    </source>
</reference>
<evidence type="ECO:0008006" key="4">
    <source>
        <dbReference type="Google" id="ProtNLM"/>
    </source>
</evidence>
<evidence type="ECO:0000313" key="3">
    <source>
        <dbReference type="Proteomes" id="UP000199759"/>
    </source>
</evidence>
<dbReference type="Pfam" id="PF13770">
    <property type="entry name" value="DUF4169"/>
    <property type="match status" value="1"/>
</dbReference>
<feature type="region of interest" description="Disordered" evidence="1">
    <location>
        <begin position="1"/>
        <end position="31"/>
    </location>
</feature>
<gene>
    <name evidence="2" type="ORF">SAMN04488568_10944</name>
</gene>
<feature type="compositionally biased region" description="Basic and acidic residues" evidence="1">
    <location>
        <begin position="17"/>
        <end position="27"/>
    </location>
</feature>
<dbReference type="EMBL" id="FNHG01000009">
    <property type="protein sequence ID" value="SDM33004.1"/>
    <property type="molecule type" value="Genomic_DNA"/>
</dbReference>
<evidence type="ECO:0000313" key="2">
    <source>
        <dbReference type="EMBL" id="SDM33004.1"/>
    </source>
</evidence>